<dbReference type="EC" id="4.1.1.23" evidence="7"/>
<comment type="pathway">
    <text evidence="1 7">Pyrimidine metabolism; UMP biosynthesis via de novo pathway; UMP from orotate: step 2/2.</text>
</comment>
<dbReference type="Proteomes" id="UP001216907">
    <property type="component" value="Unassembled WGS sequence"/>
</dbReference>
<reference evidence="9 10" key="1">
    <citation type="submission" date="2023-03" db="EMBL/GenBank/DDBJ databases">
        <title>Paludisphaera mucosa sp. nov. a novel planctomycete from northern fen.</title>
        <authorList>
            <person name="Ivanova A."/>
        </authorList>
    </citation>
    <scope>NUCLEOTIDE SEQUENCE [LARGE SCALE GENOMIC DNA]</scope>
    <source>
        <strain evidence="9 10">Pla2</strain>
    </source>
</reference>
<dbReference type="InterPro" id="IPR001754">
    <property type="entry name" value="OMPdeCOase_dom"/>
</dbReference>
<dbReference type="PANTHER" id="PTHR43375:SF1">
    <property type="entry name" value="OROTIDINE 5'-PHOSPHATE DECARBOXYLASE"/>
    <property type="match status" value="1"/>
</dbReference>
<dbReference type="InterPro" id="IPR011995">
    <property type="entry name" value="OMPdecase_type-2"/>
</dbReference>
<organism evidence="9 10">
    <name type="scientific">Paludisphaera mucosa</name>
    <dbReference type="NCBI Taxonomy" id="3030827"/>
    <lineage>
        <taxon>Bacteria</taxon>
        <taxon>Pseudomonadati</taxon>
        <taxon>Planctomycetota</taxon>
        <taxon>Planctomycetia</taxon>
        <taxon>Isosphaerales</taxon>
        <taxon>Isosphaeraceae</taxon>
        <taxon>Paludisphaera</taxon>
    </lineage>
</organism>
<feature type="active site" description="Proton donor" evidence="7">
    <location>
        <position position="103"/>
    </location>
</feature>
<keyword evidence="4 7" id="KW-0665">Pyrimidine biosynthesis</keyword>
<dbReference type="InterPro" id="IPR018089">
    <property type="entry name" value="OMPdecase_AS"/>
</dbReference>
<dbReference type="HAMAP" id="MF_01215">
    <property type="entry name" value="OMPdecase_type2"/>
    <property type="match status" value="1"/>
</dbReference>
<protein>
    <recommendedName>
        <fullName evidence="7">Orotidine 5'-phosphate decarboxylase</fullName>
        <ecNumber evidence="7">4.1.1.23</ecNumber>
    </recommendedName>
    <alternativeName>
        <fullName evidence="7">OMP decarboxylase</fullName>
        <shortName evidence="7">OMPDCase</shortName>
        <shortName evidence="7">OMPdecase</shortName>
    </alternativeName>
</protein>
<keyword evidence="5 7" id="KW-0456">Lyase</keyword>
<evidence type="ECO:0000256" key="7">
    <source>
        <dbReference type="HAMAP-Rule" id="MF_01215"/>
    </source>
</evidence>
<dbReference type="RefSeq" id="WP_277862906.1">
    <property type="nucleotide sequence ID" value="NZ_JARRAG010000002.1"/>
</dbReference>
<comment type="catalytic activity">
    <reaction evidence="6 7">
        <text>orotidine 5'-phosphate + H(+) = UMP + CO2</text>
        <dbReference type="Rhea" id="RHEA:11596"/>
        <dbReference type="ChEBI" id="CHEBI:15378"/>
        <dbReference type="ChEBI" id="CHEBI:16526"/>
        <dbReference type="ChEBI" id="CHEBI:57538"/>
        <dbReference type="ChEBI" id="CHEBI:57865"/>
        <dbReference type="EC" id="4.1.1.23"/>
    </reaction>
</comment>
<dbReference type="SUPFAM" id="SSF51366">
    <property type="entry name" value="Ribulose-phoshate binding barrel"/>
    <property type="match status" value="1"/>
</dbReference>
<evidence type="ECO:0000313" key="10">
    <source>
        <dbReference type="Proteomes" id="UP001216907"/>
    </source>
</evidence>
<dbReference type="EMBL" id="JARRAG010000002">
    <property type="protein sequence ID" value="MDG3006610.1"/>
    <property type="molecule type" value="Genomic_DNA"/>
</dbReference>
<evidence type="ECO:0000256" key="3">
    <source>
        <dbReference type="ARBA" id="ARBA00022793"/>
    </source>
</evidence>
<dbReference type="Gene3D" id="3.20.20.70">
    <property type="entry name" value="Aldolase class I"/>
    <property type="match status" value="1"/>
</dbReference>
<evidence type="ECO:0000256" key="2">
    <source>
        <dbReference type="ARBA" id="ARBA00008847"/>
    </source>
</evidence>
<comment type="caution">
    <text evidence="9">The sequence shown here is derived from an EMBL/GenBank/DDBJ whole genome shotgun (WGS) entry which is preliminary data.</text>
</comment>
<evidence type="ECO:0000256" key="5">
    <source>
        <dbReference type="ARBA" id="ARBA00023239"/>
    </source>
</evidence>
<keyword evidence="3 7" id="KW-0210">Decarboxylase</keyword>
<dbReference type="InterPro" id="IPR011060">
    <property type="entry name" value="RibuloseP-bd_barrel"/>
</dbReference>
<sequence length="312" mass="33663">MEFADRVVQAVRRKGNPVVVGIDPRPEELPTGFLDRFPGTRTGVADALRTFGCEIVDVVAPLAPLIKFQSAFYEAYGPEGLGALHATVEHARERDVLVIFDGKRNDIGSTADAYARAYLGKEPVGGSFEPSWHADAMTINPYLGSDGVDPFVKIAAREHKGVFVLVRTSNASAREFQDLVCDGLPVYRHVANRLKAWGKGRDGKEGYNLLGAVVGATYPSELAELREALPGVLFLVPGYGAQGGEAKDIAAGFDANGQGALVNNSRGVTFAYKKPTFRDRFGTDWQRAVEQAVLDMIDDLAQNTPAGKLRPA</sequence>
<proteinExistence type="inferred from homology"/>
<gene>
    <name evidence="7 9" type="primary">pyrF</name>
    <name evidence="9" type="ORF">PZE19_22795</name>
</gene>
<dbReference type="Pfam" id="PF00215">
    <property type="entry name" value="OMPdecase"/>
    <property type="match status" value="1"/>
</dbReference>
<feature type="domain" description="Orotidine 5'-phosphate decarboxylase" evidence="8">
    <location>
        <begin position="17"/>
        <end position="281"/>
    </location>
</feature>
<evidence type="ECO:0000259" key="8">
    <source>
        <dbReference type="SMART" id="SM00934"/>
    </source>
</evidence>
<dbReference type="PANTHER" id="PTHR43375">
    <property type="entry name" value="OROTIDINE 5'-PHOSPHATE DECARBOXYLASE"/>
    <property type="match status" value="1"/>
</dbReference>
<dbReference type="SMART" id="SM00934">
    <property type="entry name" value="OMPdecase"/>
    <property type="match status" value="1"/>
</dbReference>
<dbReference type="InterPro" id="IPR013785">
    <property type="entry name" value="Aldolase_TIM"/>
</dbReference>
<evidence type="ECO:0000256" key="1">
    <source>
        <dbReference type="ARBA" id="ARBA00004861"/>
    </source>
</evidence>
<keyword evidence="10" id="KW-1185">Reference proteome</keyword>
<evidence type="ECO:0000256" key="6">
    <source>
        <dbReference type="ARBA" id="ARBA00049157"/>
    </source>
</evidence>
<dbReference type="CDD" id="cd04725">
    <property type="entry name" value="OMP_decarboxylase_like"/>
    <property type="match status" value="1"/>
</dbReference>
<accession>A0ABT6FGV0</accession>
<dbReference type="NCBIfam" id="TIGR02127">
    <property type="entry name" value="pyrF_sub2"/>
    <property type="match status" value="1"/>
</dbReference>
<dbReference type="GO" id="GO:0004590">
    <property type="term" value="F:orotidine-5'-phosphate decarboxylase activity"/>
    <property type="evidence" value="ECO:0007669"/>
    <property type="project" value="UniProtKB-EC"/>
</dbReference>
<evidence type="ECO:0000313" key="9">
    <source>
        <dbReference type="EMBL" id="MDG3006610.1"/>
    </source>
</evidence>
<dbReference type="PROSITE" id="PS00156">
    <property type="entry name" value="OMPDECASE"/>
    <property type="match status" value="1"/>
</dbReference>
<name>A0ABT6FGV0_9BACT</name>
<evidence type="ECO:0000256" key="4">
    <source>
        <dbReference type="ARBA" id="ARBA00022975"/>
    </source>
</evidence>
<comment type="similarity">
    <text evidence="2 7">Belongs to the OMP decarboxylase family. Type 2 subfamily.</text>
</comment>